<dbReference type="InterPro" id="IPR004113">
    <property type="entry name" value="FAD-bd_oxidored_4_C"/>
</dbReference>
<accession>A0A1M7UNX2</accession>
<dbReference type="GO" id="GO:0071949">
    <property type="term" value="F:FAD binding"/>
    <property type="evidence" value="ECO:0007669"/>
    <property type="project" value="InterPro"/>
</dbReference>
<feature type="region of interest" description="Disordered" evidence="5">
    <location>
        <begin position="1"/>
        <end position="23"/>
    </location>
</feature>
<dbReference type="Proteomes" id="UP000184428">
    <property type="component" value="Unassembled WGS sequence"/>
</dbReference>
<keyword evidence="4" id="KW-0560">Oxidoreductase</keyword>
<dbReference type="PANTHER" id="PTHR42934:SF1">
    <property type="entry name" value="GLYCOLATE OXIDASE SUBUNIT GLCD"/>
    <property type="match status" value="1"/>
</dbReference>
<dbReference type="InterPro" id="IPR051914">
    <property type="entry name" value="FAD-linked_OxidoTrans_Type4"/>
</dbReference>
<gene>
    <name evidence="7" type="ORF">SAMN05660350_03650</name>
</gene>
<evidence type="ECO:0000256" key="5">
    <source>
        <dbReference type="SAM" id="MobiDB-lite"/>
    </source>
</evidence>
<organism evidence="7 8">
    <name type="scientific">Geodermatophilus obscurus</name>
    <dbReference type="NCBI Taxonomy" id="1861"/>
    <lineage>
        <taxon>Bacteria</taxon>
        <taxon>Bacillati</taxon>
        <taxon>Actinomycetota</taxon>
        <taxon>Actinomycetes</taxon>
        <taxon>Geodermatophilales</taxon>
        <taxon>Geodermatophilaceae</taxon>
        <taxon>Geodermatophilus</taxon>
    </lineage>
</organism>
<proteinExistence type="predicted"/>
<dbReference type="SUPFAM" id="SSF56176">
    <property type="entry name" value="FAD-binding/transporter-associated domain-like"/>
    <property type="match status" value="1"/>
</dbReference>
<feature type="compositionally biased region" description="Low complexity" evidence="5">
    <location>
        <begin position="1"/>
        <end position="18"/>
    </location>
</feature>
<dbReference type="RefSeq" id="WP_083606419.1">
    <property type="nucleotide sequence ID" value="NZ_FRDM01000024.1"/>
</dbReference>
<dbReference type="PROSITE" id="PS51387">
    <property type="entry name" value="FAD_PCMH"/>
    <property type="match status" value="1"/>
</dbReference>
<dbReference type="InterPro" id="IPR006094">
    <property type="entry name" value="Oxid_FAD_bind_N"/>
</dbReference>
<evidence type="ECO:0000313" key="7">
    <source>
        <dbReference type="EMBL" id="SHN84721.1"/>
    </source>
</evidence>
<keyword evidence="3" id="KW-0274">FAD</keyword>
<evidence type="ECO:0000259" key="6">
    <source>
        <dbReference type="PROSITE" id="PS51387"/>
    </source>
</evidence>
<sequence length="510" mass="53510">MTTTAGTTTAGTTTAGTAVAEPVRSDRTAALADRLRRAVGTERVLTDRTQVRTYECDGLANFKVTPAIVVLAESRQHVVDTVRLCAEAGVPFVARGSGTGLSGGALPSADGVLLVLSRLRTLSPVDADNRQVTVEPGVINLWVTRDAAPHDLAYAPDPSSQLVCSIGGNVAENAGGAHCLKYGFTVNHVLGAEVVLPDGEVVHLGGRAPEHPGYDLLGAFIGSEGTLGVATELTLRLIRVPEAVQTMLVGYSSVEDAAGTVSDIIAAGILPAAVEMMDALAIEAAEAAVSCGYPEGAVAVLVIELDGPRVEVEAQFAQVEEIARARNAFETRIAADDAERALMWKGRKSAFAAVGRISPSYFVQDGVIPRTKLPEVLTEMKRMADEKGLRVANVFHAGDGNLHPLVLFDDAVEGQAHEAEELAGDILELCVTSGGSITGEHGVGSEKRMKMAKQFTPEDLDTMQLLRCAFDPDGIANPGKVFPTPRLCGERPGVRKGEHPVQAAGLGEVF</sequence>
<reference evidence="7 8" key="1">
    <citation type="submission" date="2016-12" db="EMBL/GenBank/DDBJ databases">
        <authorList>
            <person name="Song W.-J."/>
            <person name="Kurnit D.M."/>
        </authorList>
    </citation>
    <scope>NUCLEOTIDE SEQUENCE [LARGE SCALE GENOMIC DNA]</scope>
    <source>
        <strain evidence="7 8">DSM 43162</strain>
    </source>
</reference>
<evidence type="ECO:0000256" key="3">
    <source>
        <dbReference type="ARBA" id="ARBA00022827"/>
    </source>
</evidence>
<dbReference type="InterPro" id="IPR016171">
    <property type="entry name" value="Vanillyl_alc_oxidase_C-sub2"/>
</dbReference>
<name>A0A1M7UNX2_9ACTN</name>
<dbReference type="PANTHER" id="PTHR42934">
    <property type="entry name" value="GLYCOLATE OXIDASE SUBUNIT GLCD"/>
    <property type="match status" value="1"/>
</dbReference>
<dbReference type="InterPro" id="IPR016169">
    <property type="entry name" value="FAD-bd_PCMH_sub2"/>
</dbReference>
<evidence type="ECO:0000313" key="8">
    <source>
        <dbReference type="Proteomes" id="UP000184428"/>
    </source>
</evidence>
<dbReference type="AlphaFoldDB" id="A0A1M7UNX2"/>
<protein>
    <submittedName>
        <fullName evidence="7">Glycolate oxidase</fullName>
    </submittedName>
</protein>
<dbReference type="EMBL" id="FRDM01000024">
    <property type="protein sequence ID" value="SHN84721.1"/>
    <property type="molecule type" value="Genomic_DNA"/>
</dbReference>
<dbReference type="InterPro" id="IPR016166">
    <property type="entry name" value="FAD-bd_PCMH"/>
</dbReference>
<dbReference type="Pfam" id="PF01565">
    <property type="entry name" value="FAD_binding_4"/>
    <property type="match status" value="1"/>
</dbReference>
<dbReference type="SUPFAM" id="SSF55103">
    <property type="entry name" value="FAD-linked oxidases, C-terminal domain"/>
    <property type="match status" value="1"/>
</dbReference>
<dbReference type="Pfam" id="PF02913">
    <property type="entry name" value="FAD-oxidase_C"/>
    <property type="match status" value="1"/>
</dbReference>
<dbReference type="Gene3D" id="3.30.465.10">
    <property type="match status" value="1"/>
</dbReference>
<dbReference type="Gene3D" id="3.30.70.2740">
    <property type="match status" value="1"/>
</dbReference>
<feature type="domain" description="FAD-binding PCMH-type" evidence="6">
    <location>
        <begin position="62"/>
        <end position="240"/>
    </location>
</feature>
<keyword evidence="2" id="KW-0285">Flavoprotein</keyword>
<evidence type="ECO:0000256" key="4">
    <source>
        <dbReference type="ARBA" id="ARBA00023002"/>
    </source>
</evidence>
<evidence type="ECO:0000256" key="1">
    <source>
        <dbReference type="ARBA" id="ARBA00001974"/>
    </source>
</evidence>
<dbReference type="InterPro" id="IPR016164">
    <property type="entry name" value="FAD-linked_Oxase-like_C"/>
</dbReference>
<evidence type="ECO:0000256" key="2">
    <source>
        <dbReference type="ARBA" id="ARBA00022630"/>
    </source>
</evidence>
<dbReference type="InterPro" id="IPR036318">
    <property type="entry name" value="FAD-bd_PCMH-like_sf"/>
</dbReference>
<dbReference type="GO" id="GO:0016491">
    <property type="term" value="F:oxidoreductase activity"/>
    <property type="evidence" value="ECO:0007669"/>
    <property type="project" value="UniProtKB-KW"/>
</dbReference>
<comment type="cofactor">
    <cofactor evidence="1">
        <name>FAD</name>
        <dbReference type="ChEBI" id="CHEBI:57692"/>
    </cofactor>
</comment>
<dbReference type="Gene3D" id="1.10.45.10">
    <property type="entry name" value="Vanillyl-alcohol Oxidase, Chain A, domain 4"/>
    <property type="match status" value="1"/>
</dbReference>